<evidence type="ECO:0000256" key="3">
    <source>
        <dbReference type="ARBA" id="ARBA00023125"/>
    </source>
</evidence>
<keyword evidence="4" id="KW-0804">Transcription</keyword>
<keyword evidence="8" id="KW-1185">Reference proteome</keyword>
<dbReference type="InterPro" id="IPR016032">
    <property type="entry name" value="Sig_transdc_resp-reg_C-effctor"/>
</dbReference>
<dbReference type="Pfam" id="PF03704">
    <property type="entry name" value="BTAD"/>
    <property type="match status" value="1"/>
</dbReference>
<name>A0A8J3KXU0_9ACTN</name>
<dbReference type="GO" id="GO:0043531">
    <property type="term" value="F:ADP binding"/>
    <property type="evidence" value="ECO:0007669"/>
    <property type="project" value="InterPro"/>
</dbReference>
<feature type="domain" description="OmpR/PhoB-type" evidence="6">
    <location>
        <begin position="13"/>
        <end position="118"/>
    </location>
</feature>
<dbReference type="Proteomes" id="UP000659904">
    <property type="component" value="Unassembled WGS sequence"/>
</dbReference>
<dbReference type="PANTHER" id="PTHR35807:SF1">
    <property type="entry name" value="TRANSCRIPTIONAL REGULATOR REDD"/>
    <property type="match status" value="1"/>
</dbReference>
<dbReference type="GO" id="GO:0003677">
    <property type="term" value="F:DNA binding"/>
    <property type="evidence" value="ECO:0007669"/>
    <property type="project" value="UniProtKB-UniRule"/>
</dbReference>
<dbReference type="InterPro" id="IPR027417">
    <property type="entry name" value="P-loop_NTPase"/>
</dbReference>
<dbReference type="GO" id="GO:0006355">
    <property type="term" value="P:regulation of DNA-templated transcription"/>
    <property type="evidence" value="ECO:0007669"/>
    <property type="project" value="InterPro"/>
</dbReference>
<dbReference type="PANTHER" id="PTHR35807">
    <property type="entry name" value="TRANSCRIPTIONAL REGULATOR REDD-RELATED"/>
    <property type="match status" value="1"/>
</dbReference>
<comment type="caution">
    <text evidence="7">The sequence shown here is derived from an EMBL/GenBank/DDBJ whole genome shotgun (WGS) entry which is preliminary data.</text>
</comment>
<dbReference type="InterPro" id="IPR011990">
    <property type="entry name" value="TPR-like_helical_dom_sf"/>
</dbReference>
<feature type="DNA-binding region" description="OmpR/PhoB-type" evidence="5">
    <location>
        <begin position="13"/>
        <end position="118"/>
    </location>
</feature>
<evidence type="ECO:0000313" key="7">
    <source>
        <dbReference type="EMBL" id="GIG03180.1"/>
    </source>
</evidence>
<dbReference type="Gene3D" id="1.25.40.10">
    <property type="entry name" value="Tetratricopeptide repeat domain"/>
    <property type="match status" value="2"/>
</dbReference>
<gene>
    <name evidence="7" type="ORF">Cci01nite_82730</name>
</gene>
<evidence type="ECO:0000256" key="1">
    <source>
        <dbReference type="ARBA" id="ARBA00005820"/>
    </source>
</evidence>
<dbReference type="InterPro" id="IPR005158">
    <property type="entry name" value="BTAD"/>
</dbReference>
<sequence length="979" mass="105207">MTAAARQYPAGADPGPQNPHLLRMQIMGPLRVWRGEAELDTGPRQQRCLLALLMARVGQPVSMTDLIALLWGQDSPASAANVIQKYIGALRRVLEPGLPVRTSGSYLLLDGSGYRFTAGLNTLDLIAFRHHVTAATASADREELRQALNHYIDALRLCRGTAGDTLADSPAAIAVFAAIDEEFLEAAVNATEIAIRLREPTSVLSPLRLAAEMNPFHERVHASLVAALAASGQQAEALTAYRRIRERLVDELGIDPGHALQRAFRQVLAQHDIESPSAVAATVDESEVPGVRPAQLPPDLSLFVGRSAELAALSDLVAGMRDGERGGPLVVAIDGMGGVGKSTLAVHFARLAGDEFTDGQLYLDLHSDHGDSESGRVGEALRSLLLALGVPSSTLPDTFDARMGKYRSLTAGRRILVLLDNVRNSAQVRPLLPNSAQSLVLVTSRRPLLGLAAFDGAHLLRVQVPDLPSARQLLERRLAGAVHRTIITPDSAALVDEIVELCGRLPLALAVLAAQLAVRPTLTLASVAADLRDGARRLQAFPGGTDTPDPRTAFSWSYQQLTTSAARLFRLLSVSLGPGITVAACASLSGSDAAATRAELDELIEAALVTEHEHGRITSHMLVKAYAHELFIDTEPLHEQRDAVSRLLQYYLHGSFHAQAVLAPHQLPFKPAPPLPGVVPDQPATFEQAVCWFSGQREALIDAVRVAAELGFGIVPWQLAVTMQQYLQWSGYFEDWEDAMRHALRSARDSDDEIGQAHVLHSLGGARRSLGADDEALDLLTAALHIFDSHTMRLEQALVHSDLHAVHEALGDDHQALAHSQEALTLYRALDYRQGVPLGLMSSGRSLARLGRLEESAELLNLALELHAQTSGSDATSIAAEAEIRIAVAADLARLGRIRESAEQLELSAQLAGQTGHRPHRFEALRQLTELLLAAGDLAGASEALSRTRVALAAFPDGGAAHLRAELADLTAKVSPRRR</sequence>
<dbReference type="PRINTS" id="PR00364">
    <property type="entry name" value="DISEASERSIST"/>
</dbReference>
<evidence type="ECO:0000256" key="2">
    <source>
        <dbReference type="ARBA" id="ARBA00023015"/>
    </source>
</evidence>
<proteinExistence type="inferred from homology"/>
<reference evidence="7 8" key="1">
    <citation type="submission" date="2021-01" db="EMBL/GenBank/DDBJ databases">
        <title>Whole genome shotgun sequence of Catellatospora citrea NBRC 14495.</title>
        <authorList>
            <person name="Komaki H."/>
            <person name="Tamura T."/>
        </authorList>
    </citation>
    <scope>NUCLEOTIDE SEQUENCE [LARGE SCALE GENOMIC DNA]</scope>
    <source>
        <strain evidence="7 8">NBRC 14495</strain>
    </source>
</reference>
<dbReference type="InterPro" id="IPR036388">
    <property type="entry name" value="WH-like_DNA-bd_sf"/>
</dbReference>
<dbReference type="EMBL" id="BONH01000075">
    <property type="protein sequence ID" value="GIG03180.1"/>
    <property type="molecule type" value="Genomic_DNA"/>
</dbReference>
<dbReference type="PROSITE" id="PS51755">
    <property type="entry name" value="OMPR_PHOB"/>
    <property type="match status" value="1"/>
</dbReference>
<dbReference type="Gene3D" id="3.40.50.300">
    <property type="entry name" value="P-loop containing nucleotide triphosphate hydrolases"/>
    <property type="match status" value="1"/>
</dbReference>
<protein>
    <submittedName>
        <fullName evidence="7">SARP family transcriptional regulator</fullName>
    </submittedName>
</protein>
<dbReference type="SUPFAM" id="SSF46894">
    <property type="entry name" value="C-terminal effector domain of the bipartite response regulators"/>
    <property type="match status" value="1"/>
</dbReference>
<dbReference type="SUPFAM" id="SSF52540">
    <property type="entry name" value="P-loop containing nucleoside triphosphate hydrolases"/>
    <property type="match status" value="1"/>
</dbReference>
<evidence type="ECO:0000313" key="8">
    <source>
        <dbReference type="Proteomes" id="UP000659904"/>
    </source>
</evidence>
<dbReference type="GO" id="GO:0000160">
    <property type="term" value="P:phosphorelay signal transduction system"/>
    <property type="evidence" value="ECO:0007669"/>
    <property type="project" value="InterPro"/>
</dbReference>
<dbReference type="Gene3D" id="1.10.10.10">
    <property type="entry name" value="Winged helix-like DNA-binding domain superfamily/Winged helix DNA-binding domain"/>
    <property type="match status" value="1"/>
</dbReference>
<dbReference type="Pfam" id="PF00486">
    <property type="entry name" value="Trans_reg_C"/>
    <property type="match status" value="1"/>
</dbReference>
<dbReference type="RefSeq" id="WP_239165928.1">
    <property type="nucleotide sequence ID" value="NZ_BONH01000075.1"/>
</dbReference>
<dbReference type="InterPro" id="IPR051677">
    <property type="entry name" value="AfsR-DnrI-RedD_regulator"/>
</dbReference>
<dbReference type="SUPFAM" id="SSF48452">
    <property type="entry name" value="TPR-like"/>
    <property type="match status" value="2"/>
</dbReference>
<dbReference type="CDD" id="cd15831">
    <property type="entry name" value="BTAD"/>
    <property type="match status" value="1"/>
</dbReference>
<dbReference type="InterPro" id="IPR001867">
    <property type="entry name" value="OmpR/PhoB-type_DNA-bd"/>
</dbReference>
<comment type="similarity">
    <text evidence="1">Belongs to the AfsR/DnrI/RedD regulatory family.</text>
</comment>
<accession>A0A8J3KXU0</accession>
<dbReference type="AlphaFoldDB" id="A0A8J3KXU0"/>
<dbReference type="SMART" id="SM00862">
    <property type="entry name" value="Trans_reg_C"/>
    <property type="match status" value="1"/>
</dbReference>
<evidence type="ECO:0000259" key="6">
    <source>
        <dbReference type="PROSITE" id="PS51755"/>
    </source>
</evidence>
<keyword evidence="3 5" id="KW-0238">DNA-binding</keyword>
<organism evidence="7 8">
    <name type="scientific">Catellatospora citrea</name>
    <dbReference type="NCBI Taxonomy" id="53366"/>
    <lineage>
        <taxon>Bacteria</taxon>
        <taxon>Bacillati</taxon>
        <taxon>Actinomycetota</taxon>
        <taxon>Actinomycetes</taxon>
        <taxon>Micromonosporales</taxon>
        <taxon>Micromonosporaceae</taxon>
        <taxon>Catellatospora</taxon>
    </lineage>
</organism>
<evidence type="ECO:0000256" key="4">
    <source>
        <dbReference type="ARBA" id="ARBA00023163"/>
    </source>
</evidence>
<keyword evidence="2" id="KW-0805">Transcription regulation</keyword>
<evidence type="ECO:0000256" key="5">
    <source>
        <dbReference type="PROSITE-ProRule" id="PRU01091"/>
    </source>
</evidence>
<dbReference type="SMART" id="SM01043">
    <property type="entry name" value="BTAD"/>
    <property type="match status" value="1"/>
</dbReference>